<dbReference type="SMART" id="SM00442">
    <property type="entry name" value="FGF"/>
    <property type="match status" value="1"/>
</dbReference>
<reference evidence="5" key="2">
    <citation type="submission" date="2025-09" db="UniProtKB">
        <authorList>
            <consortium name="Ensembl"/>
        </authorList>
    </citation>
    <scope>IDENTIFICATION</scope>
</reference>
<sequence>MGAVGELVGSFSHGLESFAHGSHFVLTPPGDSGALMNEHIVSAERLSRSTSPDLTHLKGILRRRQLYCRTGYHLEILPGGLVQGTRKDHSRFGILEFISLAVGMVSIRGVDSGLYLGMNIKGELYGSVSIAMLQYIFFQFPVLPLTRSHYYVALNKDGTSRDGARSRRHQRFTHFLPRPVDPERVPELYKEILGHS</sequence>
<dbReference type="PRINTS" id="PR00263">
    <property type="entry name" value="HBGFFGF"/>
</dbReference>
<dbReference type="InterPro" id="IPR008996">
    <property type="entry name" value="IL1/FGF"/>
</dbReference>
<organism evidence="5 6">
    <name type="scientific">Cyprinus carpio</name>
    <name type="common">Common carp</name>
    <dbReference type="NCBI Taxonomy" id="7962"/>
    <lineage>
        <taxon>Eukaryota</taxon>
        <taxon>Metazoa</taxon>
        <taxon>Chordata</taxon>
        <taxon>Craniata</taxon>
        <taxon>Vertebrata</taxon>
        <taxon>Euteleostomi</taxon>
        <taxon>Actinopterygii</taxon>
        <taxon>Neopterygii</taxon>
        <taxon>Teleostei</taxon>
        <taxon>Ostariophysi</taxon>
        <taxon>Cypriniformes</taxon>
        <taxon>Cyprinidae</taxon>
        <taxon>Cyprininae</taxon>
        <taxon>Cyprinus</taxon>
    </lineage>
</organism>
<comment type="subcellular location">
    <subcellularLocation>
        <location evidence="1">Secreted</location>
    </subcellularLocation>
</comment>
<comment type="similarity">
    <text evidence="2 4">Belongs to the heparin-binding growth factors family.</text>
</comment>
<dbReference type="PANTHER" id="PTHR11486">
    <property type="entry name" value="FIBROBLAST GROWTH FACTOR"/>
    <property type="match status" value="1"/>
</dbReference>
<evidence type="ECO:0000256" key="1">
    <source>
        <dbReference type="ARBA" id="ARBA00004613"/>
    </source>
</evidence>
<dbReference type="SUPFAM" id="SSF50353">
    <property type="entry name" value="Cytokine"/>
    <property type="match status" value="1"/>
</dbReference>
<name>A0A8C1QWH3_CYPCA</name>
<dbReference type="Pfam" id="PF00167">
    <property type="entry name" value="FGF"/>
    <property type="match status" value="1"/>
</dbReference>
<accession>A0A8C1QWH3</accession>
<dbReference type="AlphaFoldDB" id="A0A8C1QWH3"/>
<dbReference type="PRINTS" id="PR00262">
    <property type="entry name" value="IL1HBGF"/>
</dbReference>
<keyword evidence="3" id="KW-0964">Secreted</keyword>
<keyword evidence="6" id="KW-1185">Reference proteome</keyword>
<dbReference type="Gene3D" id="2.80.10.50">
    <property type="match status" value="1"/>
</dbReference>
<proteinExistence type="inferred from homology"/>
<evidence type="ECO:0000256" key="3">
    <source>
        <dbReference type="ARBA" id="ARBA00022525"/>
    </source>
</evidence>
<reference evidence="5" key="1">
    <citation type="submission" date="2025-08" db="UniProtKB">
        <authorList>
            <consortium name="Ensembl"/>
        </authorList>
    </citation>
    <scope>IDENTIFICATION</scope>
</reference>
<dbReference type="Proteomes" id="UP000694427">
    <property type="component" value="Unplaced"/>
</dbReference>
<evidence type="ECO:0000256" key="2">
    <source>
        <dbReference type="ARBA" id="ARBA00007936"/>
    </source>
</evidence>
<evidence type="ECO:0000256" key="4">
    <source>
        <dbReference type="RuleBase" id="RU049442"/>
    </source>
</evidence>
<dbReference type="GO" id="GO:0008083">
    <property type="term" value="F:growth factor activity"/>
    <property type="evidence" value="ECO:0007669"/>
    <property type="project" value="InterPro"/>
</dbReference>
<protein>
    <recommendedName>
        <fullName evidence="4">Fibroblast growth factor</fullName>
        <shortName evidence="4">FGF</shortName>
    </recommendedName>
</protein>
<dbReference type="InterPro" id="IPR002209">
    <property type="entry name" value="Fibroblast_GF_fam"/>
</dbReference>
<evidence type="ECO:0000313" key="5">
    <source>
        <dbReference type="Ensembl" id="ENSCCRP00010069733.1"/>
    </source>
</evidence>
<dbReference type="GO" id="GO:0005576">
    <property type="term" value="C:extracellular region"/>
    <property type="evidence" value="ECO:0007669"/>
    <property type="project" value="UniProtKB-SubCell"/>
</dbReference>
<evidence type="ECO:0000313" key="6">
    <source>
        <dbReference type="Proteomes" id="UP000694427"/>
    </source>
</evidence>
<dbReference type="Ensembl" id="ENSCCRT00010077083.1">
    <property type="protein sequence ID" value="ENSCCRP00010069733.1"/>
    <property type="gene ID" value="ENSCCRG00010030264.1"/>
</dbReference>